<accession>A0A366RTM1</accession>
<evidence type="ECO:0000259" key="1">
    <source>
        <dbReference type="PROSITE" id="PS50181"/>
    </source>
</evidence>
<proteinExistence type="predicted"/>
<organism evidence="2 3">
    <name type="scientific">Fusarium coffeatum</name>
    <dbReference type="NCBI Taxonomy" id="231269"/>
    <lineage>
        <taxon>Eukaryota</taxon>
        <taxon>Fungi</taxon>
        <taxon>Dikarya</taxon>
        <taxon>Ascomycota</taxon>
        <taxon>Pezizomycotina</taxon>
        <taxon>Sordariomycetes</taxon>
        <taxon>Hypocreomycetidae</taxon>
        <taxon>Hypocreales</taxon>
        <taxon>Nectriaceae</taxon>
        <taxon>Fusarium</taxon>
        <taxon>Fusarium incarnatum-equiseti species complex</taxon>
    </lineage>
</organism>
<reference evidence="2 3" key="1">
    <citation type="submission" date="2018-06" db="EMBL/GenBank/DDBJ databases">
        <title>Fusarium incarnatum-equiseti species complex species 28.</title>
        <authorList>
            <person name="Gardiner D.M."/>
        </authorList>
    </citation>
    <scope>NUCLEOTIDE SEQUENCE [LARGE SCALE GENOMIC DNA]</scope>
    <source>
        <strain evidence="2 3">FIESC_28</strain>
    </source>
</reference>
<dbReference type="RefSeq" id="XP_031016461.1">
    <property type="nucleotide sequence ID" value="XM_031159578.1"/>
</dbReference>
<dbReference type="InterPro" id="IPR001810">
    <property type="entry name" value="F-box_dom"/>
</dbReference>
<dbReference type="InterPro" id="IPR036047">
    <property type="entry name" value="F-box-like_dom_sf"/>
</dbReference>
<evidence type="ECO:0000313" key="2">
    <source>
        <dbReference type="EMBL" id="RBR20152.1"/>
    </source>
</evidence>
<keyword evidence="3" id="KW-1185">Reference proteome</keyword>
<dbReference type="AlphaFoldDB" id="A0A366RTM1"/>
<dbReference type="GeneID" id="41994874"/>
<name>A0A366RTM1_9HYPO</name>
<dbReference type="SUPFAM" id="SSF81383">
    <property type="entry name" value="F-box domain"/>
    <property type="match status" value="1"/>
</dbReference>
<protein>
    <recommendedName>
        <fullName evidence="1">F-box domain-containing protein</fullName>
    </recommendedName>
</protein>
<dbReference type="Proteomes" id="UP000253153">
    <property type="component" value="Unassembled WGS sequence"/>
</dbReference>
<feature type="domain" description="F-box" evidence="1">
    <location>
        <begin position="123"/>
        <end position="165"/>
    </location>
</feature>
<dbReference type="OrthoDB" id="9984533at2759"/>
<dbReference type="PROSITE" id="PS50181">
    <property type="entry name" value="FBOX"/>
    <property type="match status" value="1"/>
</dbReference>
<comment type="caution">
    <text evidence="2">The sequence shown here is derived from an EMBL/GenBank/DDBJ whole genome shotgun (WGS) entry which is preliminary data.</text>
</comment>
<sequence>MDFAVTKYDWGESHDILIPFHEDCYSILEQVVAPTKIVIAALYEILIPHVPDRNAFGLDYDYGGDASACREIEWKWITGLEYVVASPTKIPRVQKFIKLILQESKLEESDVKRCSYQTNSRSDSRFELLPDEIMSGVLECLDYGSLCAIRLASRSAANVTSSNAF</sequence>
<dbReference type="EMBL" id="QKXC01000108">
    <property type="protein sequence ID" value="RBR20152.1"/>
    <property type="molecule type" value="Genomic_DNA"/>
</dbReference>
<dbReference type="Pfam" id="PF00646">
    <property type="entry name" value="F-box"/>
    <property type="match status" value="1"/>
</dbReference>
<gene>
    <name evidence="2" type="ORF">FIESC28_05431</name>
</gene>
<evidence type="ECO:0000313" key="3">
    <source>
        <dbReference type="Proteomes" id="UP000253153"/>
    </source>
</evidence>